<name>A0A3E1RCR1_9BURK</name>
<keyword evidence="1" id="KW-0812">Transmembrane</keyword>
<feature type="transmembrane region" description="Helical" evidence="1">
    <location>
        <begin position="75"/>
        <end position="96"/>
    </location>
</feature>
<gene>
    <name evidence="2" type="ORF">DIC66_08405</name>
</gene>
<dbReference type="RefSeq" id="WP_117176061.1">
    <property type="nucleotide sequence ID" value="NZ_QFZK01000004.1"/>
</dbReference>
<keyword evidence="1" id="KW-0472">Membrane</keyword>
<organism evidence="2 3">
    <name type="scientific">Rhodoferax lacus</name>
    <dbReference type="NCBI Taxonomy" id="2184758"/>
    <lineage>
        <taxon>Bacteria</taxon>
        <taxon>Pseudomonadati</taxon>
        <taxon>Pseudomonadota</taxon>
        <taxon>Betaproteobacteria</taxon>
        <taxon>Burkholderiales</taxon>
        <taxon>Comamonadaceae</taxon>
        <taxon>Rhodoferax</taxon>
    </lineage>
</organism>
<evidence type="ECO:0000313" key="2">
    <source>
        <dbReference type="EMBL" id="RFO97155.1"/>
    </source>
</evidence>
<accession>A0A3E1RCR1</accession>
<dbReference type="InterPro" id="IPR009937">
    <property type="entry name" value="Phage_holin_3_6"/>
</dbReference>
<evidence type="ECO:0008006" key="4">
    <source>
        <dbReference type="Google" id="ProtNLM"/>
    </source>
</evidence>
<comment type="caution">
    <text evidence="2">The sequence shown here is derived from an EMBL/GenBank/DDBJ whole genome shotgun (WGS) entry which is preliminary data.</text>
</comment>
<keyword evidence="3" id="KW-1185">Reference proteome</keyword>
<dbReference type="AlphaFoldDB" id="A0A3E1RCR1"/>
<proteinExistence type="predicted"/>
<protein>
    <recommendedName>
        <fullName evidence="4">Phage holin family protein</fullName>
    </recommendedName>
</protein>
<dbReference type="Proteomes" id="UP000260665">
    <property type="component" value="Unassembled WGS sequence"/>
</dbReference>
<feature type="transmembrane region" description="Helical" evidence="1">
    <location>
        <begin position="43"/>
        <end position="69"/>
    </location>
</feature>
<evidence type="ECO:0000256" key="1">
    <source>
        <dbReference type="SAM" id="Phobius"/>
    </source>
</evidence>
<keyword evidence="1" id="KW-1133">Transmembrane helix</keyword>
<sequence length="135" mass="14206">MKPDSLKGTFSQLLADVRTAARAQLRLLDLEAQRAGQALALMLAYGMVAGLLLCTAWLGLCAAAVLWLVERGSSASLALLLAVLLNLLVGAGLLLAMRSQARTLAFPATRQNLGSGVLLFLAWRKLRSPPPAGPS</sequence>
<reference evidence="2 3" key="1">
    <citation type="submission" date="2018-05" db="EMBL/GenBank/DDBJ databases">
        <title>Rhodoferax soyangensis sp.nov., isolated from an oligotrophic freshwater lake.</title>
        <authorList>
            <person name="Park M."/>
        </authorList>
    </citation>
    <scope>NUCLEOTIDE SEQUENCE [LARGE SCALE GENOMIC DNA]</scope>
    <source>
        <strain evidence="2 3">IMCC26218</strain>
    </source>
</reference>
<evidence type="ECO:0000313" key="3">
    <source>
        <dbReference type="Proteomes" id="UP000260665"/>
    </source>
</evidence>
<dbReference type="Pfam" id="PF07332">
    <property type="entry name" value="Phage_holin_3_6"/>
    <property type="match status" value="1"/>
</dbReference>
<dbReference type="EMBL" id="QFZK01000004">
    <property type="protein sequence ID" value="RFO97155.1"/>
    <property type="molecule type" value="Genomic_DNA"/>
</dbReference>